<evidence type="ECO:0000256" key="5">
    <source>
        <dbReference type="SAM" id="Phobius"/>
    </source>
</evidence>
<proteinExistence type="predicted"/>
<dbReference type="STRING" id="283909.R7TVX0"/>
<dbReference type="OrthoDB" id="5981253at2759"/>
<dbReference type="GO" id="GO:0016020">
    <property type="term" value="C:membrane"/>
    <property type="evidence" value="ECO:0007669"/>
    <property type="project" value="UniProtKB-SubCell"/>
</dbReference>
<sequence length="235" mass="27244">MWLFLCMSTTNLVLITLERYTMGVHPVFYQTRINKCWILTSITVAWFITISFQGILFFYTSGVKDHDCYVVGLWPSRELEKYFCVYYLIVNFFLPLGVFIGCYGNMLVSTRRRQHVLVNCQVSHEGSDEIRVNYRQTLRLTATQANLTKTMVIVSACFVACWLPSHVHYFITTFQLAKNARFYGRLYRIVTYVALSNVCVNPLIYAFQYEDFKKAARKVIGRRGNDLASTTLSSS</sequence>
<reference evidence="9" key="1">
    <citation type="submission" date="2012-12" db="EMBL/GenBank/DDBJ databases">
        <authorList>
            <person name="Hellsten U."/>
            <person name="Grimwood J."/>
            <person name="Chapman J.A."/>
            <person name="Shapiro H."/>
            <person name="Aerts A."/>
            <person name="Otillar R.P."/>
            <person name="Terry A.Y."/>
            <person name="Boore J.L."/>
            <person name="Simakov O."/>
            <person name="Marletaz F."/>
            <person name="Cho S.-J."/>
            <person name="Edsinger-Gonzales E."/>
            <person name="Havlak P."/>
            <person name="Kuo D.-H."/>
            <person name="Larsson T."/>
            <person name="Lv J."/>
            <person name="Arendt D."/>
            <person name="Savage R."/>
            <person name="Osoegawa K."/>
            <person name="de Jong P."/>
            <person name="Lindberg D.R."/>
            <person name="Seaver E.C."/>
            <person name="Weisblat D.A."/>
            <person name="Putnam N.H."/>
            <person name="Grigoriev I.V."/>
            <person name="Rokhsar D.S."/>
        </authorList>
    </citation>
    <scope>NUCLEOTIDE SEQUENCE</scope>
    <source>
        <strain evidence="9">I ESC-2004</strain>
    </source>
</reference>
<reference evidence="7 9" key="2">
    <citation type="journal article" date="2013" name="Nature">
        <title>Insights into bilaterian evolution from three spiralian genomes.</title>
        <authorList>
            <person name="Simakov O."/>
            <person name="Marletaz F."/>
            <person name="Cho S.J."/>
            <person name="Edsinger-Gonzales E."/>
            <person name="Havlak P."/>
            <person name="Hellsten U."/>
            <person name="Kuo D.H."/>
            <person name="Larsson T."/>
            <person name="Lv J."/>
            <person name="Arendt D."/>
            <person name="Savage R."/>
            <person name="Osoegawa K."/>
            <person name="de Jong P."/>
            <person name="Grimwood J."/>
            <person name="Chapman J.A."/>
            <person name="Shapiro H."/>
            <person name="Aerts A."/>
            <person name="Otillar R.P."/>
            <person name="Terry A.Y."/>
            <person name="Boore J.L."/>
            <person name="Grigoriev I.V."/>
            <person name="Lindberg D.R."/>
            <person name="Seaver E.C."/>
            <person name="Weisblat D.A."/>
            <person name="Putnam N.H."/>
            <person name="Rokhsar D.S."/>
        </authorList>
    </citation>
    <scope>NUCLEOTIDE SEQUENCE</scope>
    <source>
        <strain evidence="7 9">I ESC-2004</strain>
    </source>
</reference>
<evidence type="ECO:0000313" key="8">
    <source>
        <dbReference type="EnsemblMetazoa" id="CapteP203040"/>
    </source>
</evidence>
<dbReference type="AlphaFoldDB" id="R7TVX0"/>
<keyword evidence="3 5" id="KW-1133">Transmembrane helix</keyword>
<feature type="transmembrane region" description="Helical" evidence="5">
    <location>
        <begin position="36"/>
        <end position="59"/>
    </location>
</feature>
<evidence type="ECO:0000256" key="1">
    <source>
        <dbReference type="ARBA" id="ARBA00004370"/>
    </source>
</evidence>
<evidence type="ECO:0000313" key="9">
    <source>
        <dbReference type="Proteomes" id="UP000014760"/>
    </source>
</evidence>
<evidence type="ECO:0000256" key="3">
    <source>
        <dbReference type="ARBA" id="ARBA00022989"/>
    </source>
</evidence>
<dbReference type="EMBL" id="AMQN01002459">
    <property type="status" value="NOT_ANNOTATED_CDS"/>
    <property type="molecule type" value="Genomic_DNA"/>
</dbReference>
<dbReference type="Proteomes" id="UP000014760">
    <property type="component" value="Unassembled WGS sequence"/>
</dbReference>
<dbReference type="Pfam" id="PF00001">
    <property type="entry name" value="7tm_1"/>
    <property type="match status" value="1"/>
</dbReference>
<accession>R7TVX0</accession>
<evidence type="ECO:0000256" key="2">
    <source>
        <dbReference type="ARBA" id="ARBA00022692"/>
    </source>
</evidence>
<dbReference type="PROSITE" id="PS50262">
    <property type="entry name" value="G_PROTEIN_RECEP_F1_2"/>
    <property type="match status" value="1"/>
</dbReference>
<keyword evidence="9" id="KW-1185">Reference proteome</keyword>
<dbReference type="PANTHER" id="PTHR45698">
    <property type="entry name" value="TRACE AMINE-ASSOCIATED RECEPTOR 19N-RELATED"/>
    <property type="match status" value="1"/>
</dbReference>
<dbReference type="Gene3D" id="1.20.1070.10">
    <property type="entry name" value="Rhodopsin 7-helix transmembrane proteins"/>
    <property type="match status" value="1"/>
</dbReference>
<dbReference type="PANTHER" id="PTHR45698:SF1">
    <property type="entry name" value="TRACE AMINE-ASSOCIATED RECEPTOR 13C-LIKE"/>
    <property type="match status" value="1"/>
</dbReference>
<comment type="subcellular location">
    <subcellularLocation>
        <location evidence="1">Membrane</location>
    </subcellularLocation>
</comment>
<feature type="transmembrane region" description="Helical" evidence="5">
    <location>
        <begin position="151"/>
        <end position="171"/>
    </location>
</feature>
<feature type="domain" description="G-protein coupled receptors family 1 profile" evidence="6">
    <location>
        <begin position="1"/>
        <end position="205"/>
    </location>
</feature>
<reference evidence="8" key="3">
    <citation type="submission" date="2015-06" db="UniProtKB">
        <authorList>
            <consortium name="EnsemblMetazoa"/>
        </authorList>
    </citation>
    <scope>IDENTIFICATION</scope>
</reference>
<keyword evidence="2 5" id="KW-0812">Transmembrane</keyword>
<organism evidence="7">
    <name type="scientific">Capitella teleta</name>
    <name type="common">Polychaete worm</name>
    <dbReference type="NCBI Taxonomy" id="283909"/>
    <lineage>
        <taxon>Eukaryota</taxon>
        <taxon>Metazoa</taxon>
        <taxon>Spiralia</taxon>
        <taxon>Lophotrochozoa</taxon>
        <taxon>Annelida</taxon>
        <taxon>Polychaeta</taxon>
        <taxon>Sedentaria</taxon>
        <taxon>Scolecida</taxon>
        <taxon>Capitellidae</taxon>
        <taxon>Capitella</taxon>
    </lineage>
</organism>
<keyword evidence="4 5" id="KW-0472">Membrane</keyword>
<gene>
    <name evidence="7" type="ORF">CAPTEDRAFT_203040</name>
</gene>
<feature type="transmembrane region" description="Helical" evidence="5">
    <location>
        <begin position="85"/>
        <end position="108"/>
    </location>
</feature>
<evidence type="ECO:0000313" key="7">
    <source>
        <dbReference type="EMBL" id="ELT95150.1"/>
    </source>
</evidence>
<dbReference type="HOGENOM" id="CLU_009579_5_2_1"/>
<dbReference type="EnsemblMetazoa" id="CapteT203040">
    <property type="protein sequence ID" value="CapteP203040"/>
    <property type="gene ID" value="CapteG203040"/>
</dbReference>
<dbReference type="SUPFAM" id="SSF81321">
    <property type="entry name" value="Family A G protein-coupled receptor-like"/>
    <property type="match status" value="1"/>
</dbReference>
<evidence type="ECO:0000259" key="6">
    <source>
        <dbReference type="PROSITE" id="PS50262"/>
    </source>
</evidence>
<dbReference type="InterPro" id="IPR017452">
    <property type="entry name" value="GPCR_Rhodpsn_7TM"/>
</dbReference>
<name>R7TVX0_CAPTE</name>
<dbReference type="CDD" id="cd00637">
    <property type="entry name" value="7tm_classA_rhodopsin-like"/>
    <property type="match status" value="1"/>
</dbReference>
<feature type="transmembrane region" description="Helical" evidence="5">
    <location>
        <begin position="186"/>
        <end position="207"/>
    </location>
</feature>
<dbReference type="GO" id="GO:0004930">
    <property type="term" value="F:G protein-coupled receptor activity"/>
    <property type="evidence" value="ECO:0007669"/>
    <property type="project" value="InterPro"/>
</dbReference>
<dbReference type="EMBL" id="KB309217">
    <property type="protein sequence ID" value="ELT95150.1"/>
    <property type="molecule type" value="Genomic_DNA"/>
</dbReference>
<protein>
    <recommendedName>
        <fullName evidence="6">G-protein coupled receptors family 1 profile domain-containing protein</fullName>
    </recommendedName>
</protein>
<dbReference type="InterPro" id="IPR000276">
    <property type="entry name" value="GPCR_Rhodpsn"/>
</dbReference>
<dbReference type="PRINTS" id="PR00237">
    <property type="entry name" value="GPCRRHODOPSN"/>
</dbReference>
<evidence type="ECO:0000256" key="4">
    <source>
        <dbReference type="ARBA" id="ARBA00023136"/>
    </source>
</evidence>